<feature type="transmembrane region" description="Helical" evidence="8">
    <location>
        <begin position="44"/>
        <end position="65"/>
    </location>
</feature>
<keyword evidence="7 10" id="KW-0407">Ion channel</keyword>
<feature type="transmembrane region" description="Helical" evidence="8">
    <location>
        <begin position="105"/>
        <end position="129"/>
    </location>
</feature>
<gene>
    <name evidence="10" type="ORF">FHX72_003173</name>
</gene>
<feature type="transmembrane region" description="Helical" evidence="8">
    <location>
        <begin position="72"/>
        <end position="93"/>
    </location>
</feature>
<sequence>MTTSATVPHSDRAAARWRVLIVTYLWRLPFFRDGGARAKPTRNVLAVSIASLLYVYTASLGVYLVEHNTAGANIVSMGDVLWWGFTTITTVGYGDFTPVTVAGRALAVSLVVSGVLIVGFVSEAIMSAIREDARTIAAKLTAKVPGELDAAHPERAPH</sequence>
<evidence type="ECO:0000256" key="3">
    <source>
        <dbReference type="ARBA" id="ARBA00022692"/>
    </source>
</evidence>
<dbReference type="GO" id="GO:0008076">
    <property type="term" value="C:voltage-gated potassium channel complex"/>
    <property type="evidence" value="ECO:0007669"/>
    <property type="project" value="InterPro"/>
</dbReference>
<evidence type="ECO:0000259" key="9">
    <source>
        <dbReference type="Pfam" id="PF07885"/>
    </source>
</evidence>
<organism evidence="10 11">
    <name type="scientific">Pseudoclavibacter helvolus</name>
    <dbReference type="NCBI Taxonomy" id="255205"/>
    <lineage>
        <taxon>Bacteria</taxon>
        <taxon>Bacillati</taxon>
        <taxon>Actinomycetota</taxon>
        <taxon>Actinomycetes</taxon>
        <taxon>Micrococcales</taxon>
        <taxon>Microbacteriaceae</taxon>
        <taxon>Pseudoclavibacter</taxon>
    </lineage>
</organism>
<evidence type="ECO:0000313" key="11">
    <source>
        <dbReference type="Proteomes" id="UP000545286"/>
    </source>
</evidence>
<dbReference type="GO" id="GO:0005249">
    <property type="term" value="F:voltage-gated potassium channel activity"/>
    <property type="evidence" value="ECO:0007669"/>
    <property type="project" value="InterPro"/>
</dbReference>
<keyword evidence="4 8" id="KW-1133">Transmembrane helix</keyword>
<reference evidence="10 11" key="1">
    <citation type="submission" date="2020-08" db="EMBL/GenBank/DDBJ databases">
        <title>Sequencing the genomes of 1000 actinobacteria strains.</title>
        <authorList>
            <person name="Klenk H.-P."/>
        </authorList>
    </citation>
    <scope>NUCLEOTIDE SEQUENCE [LARGE SCALE GENOMIC DNA]</scope>
    <source>
        <strain evidence="10 11">DSM 20419</strain>
    </source>
</reference>
<dbReference type="RefSeq" id="WP_183626246.1">
    <property type="nucleotide sequence ID" value="NZ_JACHWJ010000005.1"/>
</dbReference>
<dbReference type="Proteomes" id="UP000545286">
    <property type="component" value="Unassembled WGS sequence"/>
</dbReference>
<dbReference type="Pfam" id="PF07885">
    <property type="entry name" value="Ion_trans_2"/>
    <property type="match status" value="1"/>
</dbReference>
<keyword evidence="2" id="KW-0813">Transport</keyword>
<evidence type="ECO:0000256" key="4">
    <source>
        <dbReference type="ARBA" id="ARBA00022989"/>
    </source>
</evidence>
<dbReference type="PRINTS" id="PR00169">
    <property type="entry name" value="KCHANNEL"/>
</dbReference>
<evidence type="ECO:0000256" key="6">
    <source>
        <dbReference type="ARBA" id="ARBA00023136"/>
    </source>
</evidence>
<evidence type="ECO:0000256" key="1">
    <source>
        <dbReference type="ARBA" id="ARBA00004141"/>
    </source>
</evidence>
<evidence type="ECO:0000256" key="8">
    <source>
        <dbReference type="SAM" id="Phobius"/>
    </source>
</evidence>
<dbReference type="AlphaFoldDB" id="A0A7W4UR26"/>
<feature type="domain" description="Potassium channel" evidence="9">
    <location>
        <begin position="54"/>
        <end position="130"/>
    </location>
</feature>
<name>A0A7W4UR26_9MICO</name>
<proteinExistence type="predicted"/>
<evidence type="ECO:0000256" key="7">
    <source>
        <dbReference type="ARBA" id="ARBA00023303"/>
    </source>
</evidence>
<dbReference type="Gene3D" id="1.10.287.70">
    <property type="match status" value="1"/>
</dbReference>
<dbReference type="GO" id="GO:0001508">
    <property type="term" value="P:action potential"/>
    <property type="evidence" value="ECO:0007669"/>
    <property type="project" value="TreeGrafter"/>
</dbReference>
<dbReference type="SUPFAM" id="SSF81324">
    <property type="entry name" value="Voltage-gated potassium channels"/>
    <property type="match status" value="1"/>
</dbReference>
<accession>A0A7W4UR26</accession>
<keyword evidence="11" id="KW-1185">Reference proteome</keyword>
<protein>
    <submittedName>
        <fullName evidence="10">Voltage-gated potassium channel Kch</fullName>
    </submittedName>
</protein>
<evidence type="ECO:0000256" key="5">
    <source>
        <dbReference type="ARBA" id="ARBA00023065"/>
    </source>
</evidence>
<dbReference type="EMBL" id="JACHWJ010000005">
    <property type="protein sequence ID" value="MBB2959021.1"/>
    <property type="molecule type" value="Genomic_DNA"/>
</dbReference>
<keyword evidence="5" id="KW-0406">Ion transport</keyword>
<dbReference type="InterPro" id="IPR028325">
    <property type="entry name" value="VG_K_chnl"/>
</dbReference>
<evidence type="ECO:0000256" key="2">
    <source>
        <dbReference type="ARBA" id="ARBA00022448"/>
    </source>
</evidence>
<dbReference type="PANTHER" id="PTHR11537">
    <property type="entry name" value="VOLTAGE-GATED POTASSIUM CHANNEL"/>
    <property type="match status" value="1"/>
</dbReference>
<dbReference type="PANTHER" id="PTHR11537:SF254">
    <property type="entry name" value="POTASSIUM VOLTAGE-GATED CHANNEL PROTEIN SHAB"/>
    <property type="match status" value="1"/>
</dbReference>
<comment type="subcellular location">
    <subcellularLocation>
        <location evidence="1">Membrane</location>
        <topology evidence="1">Multi-pass membrane protein</topology>
    </subcellularLocation>
</comment>
<dbReference type="InterPro" id="IPR013099">
    <property type="entry name" value="K_chnl_dom"/>
</dbReference>
<keyword evidence="3 8" id="KW-0812">Transmembrane</keyword>
<comment type="caution">
    <text evidence="10">The sequence shown here is derived from an EMBL/GenBank/DDBJ whole genome shotgun (WGS) entry which is preliminary data.</text>
</comment>
<keyword evidence="6 8" id="KW-0472">Membrane</keyword>
<evidence type="ECO:0000313" key="10">
    <source>
        <dbReference type="EMBL" id="MBB2959021.1"/>
    </source>
</evidence>